<dbReference type="EMBL" id="CAXLJM020000164">
    <property type="protein sequence ID" value="CAL8145818.1"/>
    <property type="molecule type" value="Genomic_DNA"/>
</dbReference>
<evidence type="ECO:0000313" key="2">
    <source>
        <dbReference type="Proteomes" id="UP001642540"/>
    </source>
</evidence>
<accession>A0ABP1S862</accession>
<evidence type="ECO:0000313" key="1">
    <source>
        <dbReference type="EMBL" id="CAL8145818.1"/>
    </source>
</evidence>
<name>A0ABP1S862_9HEXA</name>
<proteinExistence type="predicted"/>
<reference evidence="1 2" key="1">
    <citation type="submission" date="2024-08" db="EMBL/GenBank/DDBJ databases">
        <authorList>
            <person name="Cucini C."/>
            <person name="Frati F."/>
        </authorList>
    </citation>
    <scope>NUCLEOTIDE SEQUENCE [LARGE SCALE GENOMIC DNA]</scope>
</reference>
<keyword evidence="2" id="KW-1185">Reference proteome</keyword>
<gene>
    <name evidence="1" type="ORF">ODALV1_LOCUS30610</name>
</gene>
<protein>
    <submittedName>
        <fullName evidence="1">Uncharacterized protein</fullName>
    </submittedName>
</protein>
<dbReference type="Proteomes" id="UP001642540">
    <property type="component" value="Unassembled WGS sequence"/>
</dbReference>
<organism evidence="1 2">
    <name type="scientific">Orchesella dallaii</name>
    <dbReference type="NCBI Taxonomy" id="48710"/>
    <lineage>
        <taxon>Eukaryota</taxon>
        <taxon>Metazoa</taxon>
        <taxon>Ecdysozoa</taxon>
        <taxon>Arthropoda</taxon>
        <taxon>Hexapoda</taxon>
        <taxon>Collembola</taxon>
        <taxon>Entomobryomorpha</taxon>
        <taxon>Entomobryoidea</taxon>
        <taxon>Orchesellidae</taxon>
        <taxon>Orchesellinae</taxon>
        <taxon>Orchesella</taxon>
    </lineage>
</organism>
<comment type="caution">
    <text evidence="1">The sequence shown here is derived from an EMBL/GenBank/DDBJ whole genome shotgun (WGS) entry which is preliminary data.</text>
</comment>
<sequence>MCWIFRIFCEFLRNKFCCKTGCELAEDIEFQWIPANNLPAPLPESYSARSTLEAQCKSGCVWTTISQNRQAKRLERHWAFDSLDVCKGTTLAPHLPDLFPDWQPCTAFPEAELSQFQNWEGETQQGKERGEIIFPEPKFIKPLP</sequence>